<dbReference type="Gene3D" id="1.25.10.10">
    <property type="entry name" value="Leucine-rich Repeat Variant"/>
    <property type="match status" value="1"/>
</dbReference>
<feature type="compositionally biased region" description="Low complexity" evidence="1">
    <location>
        <begin position="227"/>
        <end position="273"/>
    </location>
</feature>
<accession>A0AAW0G7B8</accession>
<dbReference type="EMBL" id="JASBNA010000023">
    <property type="protein sequence ID" value="KAK7684895.1"/>
    <property type="molecule type" value="Genomic_DNA"/>
</dbReference>
<feature type="compositionally biased region" description="Basic and acidic residues" evidence="1">
    <location>
        <begin position="116"/>
        <end position="126"/>
    </location>
</feature>
<gene>
    <name evidence="2" type="ORF">QCA50_012144</name>
</gene>
<dbReference type="InterPro" id="IPR032413">
    <property type="entry name" value="Arm_3"/>
</dbReference>
<proteinExistence type="predicted"/>
<dbReference type="SUPFAM" id="SSF48371">
    <property type="entry name" value="ARM repeat"/>
    <property type="match status" value="1"/>
</dbReference>
<organism evidence="2 3">
    <name type="scientific">Cerrena zonata</name>
    <dbReference type="NCBI Taxonomy" id="2478898"/>
    <lineage>
        <taxon>Eukaryota</taxon>
        <taxon>Fungi</taxon>
        <taxon>Dikarya</taxon>
        <taxon>Basidiomycota</taxon>
        <taxon>Agaricomycotina</taxon>
        <taxon>Agaricomycetes</taxon>
        <taxon>Polyporales</taxon>
        <taxon>Cerrenaceae</taxon>
        <taxon>Cerrena</taxon>
    </lineage>
</organism>
<evidence type="ECO:0000313" key="3">
    <source>
        <dbReference type="Proteomes" id="UP001385951"/>
    </source>
</evidence>
<dbReference type="Pfam" id="PF16186">
    <property type="entry name" value="Arm_3"/>
    <property type="match status" value="1"/>
</dbReference>
<feature type="compositionally biased region" description="Basic and acidic residues" evidence="1">
    <location>
        <begin position="156"/>
        <end position="166"/>
    </location>
</feature>
<evidence type="ECO:0000313" key="2">
    <source>
        <dbReference type="EMBL" id="KAK7684895.1"/>
    </source>
</evidence>
<dbReference type="AlphaFoldDB" id="A0AAW0G7B8"/>
<comment type="caution">
    <text evidence="2">The sequence shown here is derived from an EMBL/GenBank/DDBJ whole genome shotgun (WGS) entry which is preliminary data.</text>
</comment>
<keyword evidence="3" id="KW-1185">Reference proteome</keyword>
<feature type="compositionally biased region" description="Polar residues" evidence="1">
    <location>
        <begin position="187"/>
        <end position="196"/>
    </location>
</feature>
<reference evidence="2 3" key="1">
    <citation type="submission" date="2022-09" db="EMBL/GenBank/DDBJ databases">
        <authorList>
            <person name="Palmer J.M."/>
        </authorList>
    </citation>
    <scope>NUCLEOTIDE SEQUENCE [LARGE SCALE GENOMIC DNA]</scope>
    <source>
        <strain evidence="2 3">DSM 7382</strain>
    </source>
</reference>
<feature type="compositionally biased region" description="Basic and acidic residues" evidence="1">
    <location>
        <begin position="216"/>
        <end position="226"/>
    </location>
</feature>
<evidence type="ECO:0000256" key="1">
    <source>
        <dbReference type="SAM" id="MobiDB-lite"/>
    </source>
</evidence>
<feature type="region of interest" description="Disordered" evidence="1">
    <location>
        <begin position="110"/>
        <end position="273"/>
    </location>
</feature>
<dbReference type="InterPro" id="IPR016024">
    <property type="entry name" value="ARM-type_fold"/>
</dbReference>
<dbReference type="InterPro" id="IPR011989">
    <property type="entry name" value="ARM-like"/>
</dbReference>
<sequence length="298" mass="31632">MGEMEKEAKGQPVNENTLYIEEAGGMEKIFECQANENEKIYEKAYSIIEKYFSDDDDQIDDNDVNPQAYGDQFGFGVDPNQQQNFNFDSVLLPLLPAAKRDNTGTVTVTVTGSTQTHKDGRFDKTKPASTSSSSGTHKYGRFDKTKPASSSSSTGTHKDGRFDKTKPASTSSSSGTHKYGRFDKTKPASTSSSSGTHKYGRFDKTKPASTSSATGTHKDGRFDKTKPPVTTTVYVQPSSSNKRQFVANKAANVSGNSSSNSTNGSSGASSTTADSGAVLNGFNLGVAGAIAAGMVLVV</sequence>
<protein>
    <submittedName>
        <fullName evidence="2">Uncharacterized protein</fullName>
    </submittedName>
</protein>
<name>A0AAW0G7B8_9APHY</name>
<dbReference type="Proteomes" id="UP001385951">
    <property type="component" value="Unassembled WGS sequence"/>
</dbReference>
<feature type="compositionally biased region" description="Polar residues" evidence="1">
    <location>
        <begin position="167"/>
        <end position="176"/>
    </location>
</feature>
<feature type="compositionally biased region" description="Polar residues" evidence="1">
    <location>
        <begin position="127"/>
        <end position="136"/>
    </location>
</feature>